<reference evidence="5 6" key="1">
    <citation type="submission" date="2019-02" db="EMBL/GenBank/DDBJ databases">
        <title>Deep-cultivation of Planctomycetes and their phenomic and genomic characterization uncovers novel biology.</title>
        <authorList>
            <person name="Wiegand S."/>
            <person name="Jogler M."/>
            <person name="Boedeker C."/>
            <person name="Pinto D."/>
            <person name="Vollmers J."/>
            <person name="Rivas-Marin E."/>
            <person name="Kohn T."/>
            <person name="Peeters S.H."/>
            <person name="Heuer A."/>
            <person name="Rast P."/>
            <person name="Oberbeckmann S."/>
            <person name="Bunk B."/>
            <person name="Jeske O."/>
            <person name="Meyerdierks A."/>
            <person name="Storesund J.E."/>
            <person name="Kallscheuer N."/>
            <person name="Luecker S."/>
            <person name="Lage O.M."/>
            <person name="Pohl T."/>
            <person name="Merkel B.J."/>
            <person name="Hornburger P."/>
            <person name="Mueller R.-W."/>
            <person name="Bruemmer F."/>
            <person name="Labrenz M."/>
            <person name="Spormann A.M."/>
            <person name="Op Den Camp H."/>
            <person name="Overmann J."/>
            <person name="Amann R."/>
            <person name="Jetten M.S.M."/>
            <person name="Mascher T."/>
            <person name="Medema M.H."/>
            <person name="Devos D.P."/>
            <person name="Kaster A.-K."/>
            <person name="Ovreas L."/>
            <person name="Rohde M."/>
            <person name="Galperin M.Y."/>
            <person name="Jogler C."/>
        </authorList>
    </citation>
    <scope>NUCLEOTIDE SEQUENCE [LARGE SCALE GENOMIC DNA]</scope>
    <source>
        <strain evidence="5 6">Mal64</strain>
    </source>
</reference>
<comment type="caution">
    <text evidence="5">The sequence shown here is derived from an EMBL/GenBank/DDBJ whole genome shotgun (WGS) entry which is preliminary data.</text>
</comment>
<dbReference type="PROSITE" id="PS50234">
    <property type="entry name" value="VWFA"/>
    <property type="match status" value="1"/>
</dbReference>
<keyword evidence="6" id="KW-1185">Reference proteome</keyword>
<feature type="compositionally biased region" description="Low complexity" evidence="2">
    <location>
        <begin position="879"/>
        <end position="896"/>
    </location>
</feature>
<evidence type="ECO:0000313" key="6">
    <source>
        <dbReference type="Proteomes" id="UP000315440"/>
    </source>
</evidence>
<evidence type="ECO:0000256" key="1">
    <source>
        <dbReference type="SAM" id="Coils"/>
    </source>
</evidence>
<gene>
    <name evidence="5" type="ORF">Mal64_18960</name>
</gene>
<organism evidence="5 6">
    <name type="scientific">Pseudobythopirellula maris</name>
    <dbReference type="NCBI Taxonomy" id="2527991"/>
    <lineage>
        <taxon>Bacteria</taxon>
        <taxon>Pseudomonadati</taxon>
        <taxon>Planctomycetota</taxon>
        <taxon>Planctomycetia</taxon>
        <taxon>Pirellulales</taxon>
        <taxon>Lacipirellulaceae</taxon>
        <taxon>Pseudobythopirellula</taxon>
    </lineage>
</organism>
<dbReference type="InterPro" id="IPR036465">
    <property type="entry name" value="vWFA_dom_sf"/>
</dbReference>
<dbReference type="Pfam" id="PF13768">
    <property type="entry name" value="VWA_3"/>
    <property type="match status" value="1"/>
</dbReference>
<dbReference type="Gene3D" id="3.40.50.410">
    <property type="entry name" value="von Willebrand factor, type A domain"/>
    <property type="match status" value="1"/>
</dbReference>
<feature type="compositionally biased region" description="Polar residues" evidence="2">
    <location>
        <begin position="411"/>
        <end position="420"/>
    </location>
</feature>
<dbReference type="CDD" id="cd00198">
    <property type="entry name" value="vWFA"/>
    <property type="match status" value="1"/>
</dbReference>
<dbReference type="SUPFAM" id="SSF53300">
    <property type="entry name" value="vWA-like"/>
    <property type="match status" value="1"/>
</dbReference>
<dbReference type="RefSeq" id="WP_197525614.1">
    <property type="nucleotide sequence ID" value="NZ_SJPQ01000002.1"/>
</dbReference>
<evidence type="ECO:0000256" key="3">
    <source>
        <dbReference type="SAM" id="SignalP"/>
    </source>
</evidence>
<feature type="signal peptide" evidence="3">
    <location>
        <begin position="1"/>
        <end position="21"/>
    </location>
</feature>
<name>A0A5C5ZMX4_9BACT</name>
<protein>
    <recommendedName>
        <fullName evidence="4">VWFA domain-containing protein</fullName>
    </recommendedName>
</protein>
<evidence type="ECO:0000259" key="4">
    <source>
        <dbReference type="PROSITE" id="PS50234"/>
    </source>
</evidence>
<accession>A0A5C5ZMX4</accession>
<feature type="compositionally biased region" description="Low complexity" evidence="2">
    <location>
        <begin position="1366"/>
        <end position="1382"/>
    </location>
</feature>
<dbReference type="Proteomes" id="UP000315440">
    <property type="component" value="Unassembled WGS sequence"/>
</dbReference>
<feature type="region of interest" description="Disordered" evidence="2">
    <location>
        <begin position="879"/>
        <end position="909"/>
    </location>
</feature>
<keyword evidence="3" id="KW-0732">Signal</keyword>
<feature type="chain" id="PRO_5022920792" description="VWFA domain-containing protein" evidence="3">
    <location>
        <begin position="22"/>
        <end position="1382"/>
    </location>
</feature>
<sequence length="1382" mass="146343" precursor="true">MKSMRPYFALSLAVAAMLAIAADAPAADASAARLYSHPAGDAFFAVGLEPSEGELNAAPAPSRVVVLFDTSASQTGPYRSTALAALESLLASLDAGQQVELMAADLTARPMTDGPVAAHGAEIERAMTRLNEVTPLGTTDMEAALTAAADRIAEAGAPGVVVYVGDGMSPANLLGADRFSRLIERLQGARASVTSYAIGPERDNALLAALANQTGGNLYVDSPMVWASQAEGLSESRATEENLRRGQSVGRTLADWSAVPVVWSGRLEADASVAEFYPASAPLRGDRSTVVIGRLANANAEAVSFVANGSRTTAPLGQHDEANAYLAELVEKSRRDQGLALTTLGDTGLEETGRMINAHTDGLAELAQRAVSLGDRQSAARISQAVLRRDPGNPRARTVQRLVSRPPSDAPPTQQSTGAPQSIGAREPVRVAQLEVLGPAPAVRQEAELSLIAPQRAAESGEAYPPAEQVVDGRFLDAVDRNQRVFAQMLEKEVQNAIVDARDSLASDPQGAIQSLKLTLENVKRAPELVASVRAGLIDKLTSALREASRAASIKEDLDRERQEALAAARERRMLLDRLALDRERETQLVERFNALIDERRFAEANEVGVILEEIDPHGVMPAVAQAWGQHKRYYELNRELRTARAAAFIEALHQVETSHIPFPSDPPIVYPDSEVWKELTRKREKYKAVDLGAQSGAEEQIATALSNPLTSAGLEFTDTPLEEVVAFLRDEYDIEIQLDNQALDDLGIGPDEPVDVQLRNTSLRSALRFMLQQLELTYVIADEMMLITTEEEAENRLSVKVYPVADLVLPIITPQVSGIGGGGGGGGLGGGGGGGGLGGGGGGQGGGGFGGGGGGGQFSVADTQAAPAAELSLTRTAATPATAAAETQATDESAAQPTETPTTEIGVPADADPALFWEAQFQDGAPADAAIRNASRRLMRDKQYDHVIALVQTSLRHGAPQPWMYEALSIAMRLDGRPEAEIERAVMSAVDFSKSSDELIVIAQFLSGMGLEKRAAQVCEQAVKIDPLCHEAYALGLRAAQRSDDLDALRWAATGVLSHAWPEEQKAIETAARRLAEAALERLEREGRTAEHEAFAAELVEARRRDCVVTVSWTGEADVDIAVQEPGGTLCTAAEPRTSGGGVNLGDSADPEAKGLKSETYACPRGFEGEYRVAIRKVWGDLTADRVTVEITVNQGAENEQTQRKQIQVADDKDAVVVFNVEEGSRDEAIEEQMLAGAIRRQQEVGRAVLSQQLSSLAESSGVAALRPDDRRRRRAALAAGGGSVGFQPVIITLPEGTNLQVTGVVSADRRYVRVTPVPFFSGISEVTAFTFAGGGNQNGNQQGGNGNNNNGGVGAGAGIGNNAGGQNQNNAGGQNANNQF</sequence>
<dbReference type="Gene3D" id="3.55.50.30">
    <property type="match status" value="1"/>
</dbReference>
<proteinExistence type="predicted"/>
<dbReference type="EMBL" id="SJPQ01000002">
    <property type="protein sequence ID" value="TWT88415.1"/>
    <property type="molecule type" value="Genomic_DNA"/>
</dbReference>
<keyword evidence="1" id="KW-0175">Coiled coil</keyword>
<evidence type="ECO:0000313" key="5">
    <source>
        <dbReference type="EMBL" id="TWT88415.1"/>
    </source>
</evidence>
<feature type="coiled-coil region" evidence="1">
    <location>
        <begin position="1067"/>
        <end position="1094"/>
    </location>
</feature>
<evidence type="ECO:0000256" key="2">
    <source>
        <dbReference type="SAM" id="MobiDB-lite"/>
    </source>
</evidence>
<feature type="region of interest" description="Disordered" evidence="2">
    <location>
        <begin position="1359"/>
        <end position="1382"/>
    </location>
</feature>
<feature type="domain" description="VWFA" evidence="4">
    <location>
        <begin position="63"/>
        <end position="243"/>
    </location>
</feature>
<feature type="region of interest" description="Disordered" evidence="2">
    <location>
        <begin position="389"/>
        <end position="425"/>
    </location>
</feature>
<dbReference type="InterPro" id="IPR002035">
    <property type="entry name" value="VWF_A"/>
</dbReference>